<dbReference type="SMART" id="SM00174">
    <property type="entry name" value="RHO"/>
    <property type="match status" value="1"/>
</dbReference>
<sequence length="237" mass="25091">MNALPAQLMEATSAKIVVLGESGAGKSSIALRFTRNEFLANQETTIGAAFLSKTVMVPPRGGAGASASAASAAPHALQSQMRALKYEIWDTAGQERFRSLAPIYYRGACGALVVYDITSSESLKRAQTWVKELRANADPSLIIVLVGNKKDLESLRQVSFEDGQRLAAEEQLAAFYETSAKDNNNIEQVFLDLAGKLLDQGLGSRGGAAGGARGGVIAPRGERVEPREDAAAQSTCC</sequence>
<evidence type="ECO:0000313" key="3">
    <source>
        <dbReference type="EMBL" id="KAK7196976.1"/>
    </source>
</evidence>
<keyword evidence="1" id="KW-0547">Nucleotide-binding</keyword>
<dbReference type="Gene3D" id="3.40.50.300">
    <property type="entry name" value="P-loop containing nucleotide triphosphate hydrolases"/>
    <property type="match status" value="1"/>
</dbReference>
<feature type="compositionally biased region" description="Basic and acidic residues" evidence="2">
    <location>
        <begin position="220"/>
        <end position="230"/>
    </location>
</feature>
<dbReference type="NCBIfam" id="TIGR00231">
    <property type="entry name" value="small_GTP"/>
    <property type="match status" value="1"/>
</dbReference>
<dbReference type="PANTHER" id="PTHR47978">
    <property type="match status" value="1"/>
</dbReference>
<evidence type="ECO:0000256" key="2">
    <source>
        <dbReference type="SAM" id="MobiDB-lite"/>
    </source>
</evidence>
<dbReference type="PROSITE" id="PS00675">
    <property type="entry name" value="SIGMA54_INTERACT_1"/>
    <property type="match status" value="1"/>
</dbReference>
<organism evidence="3 4">
    <name type="scientific">Novymonas esmeraldas</name>
    <dbReference type="NCBI Taxonomy" id="1808958"/>
    <lineage>
        <taxon>Eukaryota</taxon>
        <taxon>Discoba</taxon>
        <taxon>Euglenozoa</taxon>
        <taxon>Kinetoplastea</taxon>
        <taxon>Metakinetoplastina</taxon>
        <taxon>Trypanosomatida</taxon>
        <taxon>Trypanosomatidae</taxon>
        <taxon>Novymonas</taxon>
    </lineage>
</organism>
<dbReference type="GO" id="GO:0005525">
    <property type="term" value="F:GTP binding"/>
    <property type="evidence" value="ECO:0007669"/>
    <property type="project" value="InterPro"/>
</dbReference>
<proteinExistence type="predicted"/>
<dbReference type="Proteomes" id="UP001430356">
    <property type="component" value="Unassembled WGS sequence"/>
</dbReference>
<dbReference type="InterPro" id="IPR025662">
    <property type="entry name" value="Sigma_54_int_dom_ATP-bd_1"/>
</dbReference>
<dbReference type="PRINTS" id="PR00449">
    <property type="entry name" value="RASTRNSFRMNG"/>
</dbReference>
<feature type="region of interest" description="Disordered" evidence="2">
    <location>
        <begin position="206"/>
        <end position="237"/>
    </location>
</feature>
<dbReference type="Pfam" id="PF00071">
    <property type="entry name" value="Ras"/>
    <property type="match status" value="1"/>
</dbReference>
<dbReference type="SUPFAM" id="SSF52540">
    <property type="entry name" value="P-loop containing nucleoside triphosphate hydrolases"/>
    <property type="match status" value="1"/>
</dbReference>
<dbReference type="PROSITE" id="PS51420">
    <property type="entry name" value="RHO"/>
    <property type="match status" value="1"/>
</dbReference>
<evidence type="ECO:0000256" key="1">
    <source>
        <dbReference type="ARBA" id="ARBA00022741"/>
    </source>
</evidence>
<keyword evidence="4" id="KW-1185">Reference proteome</keyword>
<dbReference type="GO" id="GO:0003924">
    <property type="term" value="F:GTPase activity"/>
    <property type="evidence" value="ECO:0007669"/>
    <property type="project" value="InterPro"/>
</dbReference>
<dbReference type="InterPro" id="IPR005225">
    <property type="entry name" value="Small_GTP-bd"/>
</dbReference>
<gene>
    <name evidence="3" type="ORF">NESM_000640700</name>
</gene>
<reference evidence="3 4" key="1">
    <citation type="journal article" date="2021" name="MBio">
        <title>A New Model Trypanosomatid, Novymonas esmeraldas: Genomic Perception of Its 'Candidatus Pandoraea novymonadis' Endosymbiont.</title>
        <authorList>
            <person name="Zakharova A."/>
            <person name="Saura A."/>
            <person name="Butenko A."/>
            <person name="Podesvova L."/>
            <person name="Warmusova S."/>
            <person name="Kostygov A.Y."/>
            <person name="Nenarokova A."/>
            <person name="Lukes J."/>
            <person name="Opperdoes F.R."/>
            <person name="Yurchenko V."/>
        </authorList>
    </citation>
    <scope>NUCLEOTIDE SEQUENCE [LARGE SCALE GENOMIC DNA]</scope>
    <source>
        <strain evidence="3 4">E262AT.01</strain>
    </source>
</reference>
<dbReference type="PROSITE" id="PS51419">
    <property type="entry name" value="RAB"/>
    <property type="match status" value="1"/>
</dbReference>
<dbReference type="AlphaFoldDB" id="A0AAW0EV10"/>
<evidence type="ECO:0000313" key="4">
    <source>
        <dbReference type="Proteomes" id="UP001430356"/>
    </source>
</evidence>
<accession>A0AAW0EV10</accession>
<dbReference type="EMBL" id="JAECZO010000091">
    <property type="protein sequence ID" value="KAK7196976.1"/>
    <property type="molecule type" value="Genomic_DNA"/>
</dbReference>
<name>A0AAW0EV10_9TRYP</name>
<dbReference type="CDD" id="cd01860">
    <property type="entry name" value="Rab5_related"/>
    <property type="match status" value="1"/>
</dbReference>
<comment type="caution">
    <text evidence="3">The sequence shown here is derived from an EMBL/GenBank/DDBJ whole genome shotgun (WGS) entry which is preliminary data.</text>
</comment>
<dbReference type="SMART" id="SM00175">
    <property type="entry name" value="RAB"/>
    <property type="match status" value="1"/>
</dbReference>
<dbReference type="SMART" id="SM00173">
    <property type="entry name" value="RAS"/>
    <property type="match status" value="1"/>
</dbReference>
<protein>
    <submittedName>
        <fullName evidence="3">Ras-related protein Rab5A</fullName>
    </submittedName>
</protein>
<dbReference type="InterPro" id="IPR001806">
    <property type="entry name" value="Small_GTPase"/>
</dbReference>
<dbReference type="PROSITE" id="PS51421">
    <property type="entry name" value="RAS"/>
    <property type="match status" value="1"/>
</dbReference>
<dbReference type="FunFam" id="3.40.50.300:FF:002076">
    <property type="entry name" value="Ras-related protein rab-5"/>
    <property type="match status" value="1"/>
</dbReference>
<dbReference type="InterPro" id="IPR027417">
    <property type="entry name" value="P-loop_NTPase"/>
</dbReference>
<dbReference type="SMART" id="SM00176">
    <property type="entry name" value="RAN"/>
    <property type="match status" value="1"/>
</dbReference>